<keyword evidence="9" id="KW-1185">Reference proteome</keyword>
<dbReference type="RefSeq" id="XP_067926864.1">
    <property type="nucleotide sequence ID" value="XM_068061156.1"/>
</dbReference>
<organism evidence="8 9">
    <name type="scientific">Cystoisospora suis</name>
    <dbReference type="NCBI Taxonomy" id="483139"/>
    <lineage>
        <taxon>Eukaryota</taxon>
        <taxon>Sar</taxon>
        <taxon>Alveolata</taxon>
        <taxon>Apicomplexa</taxon>
        <taxon>Conoidasida</taxon>
        <taxon>Coccidia</taxon>
        <taxon>Eucoccidiorida</taxon>
        <taxon>Eimeriorina</taxon>
        <taxon>Sarcocystidae</taxon>
        <taxon>Cystoisospora</taxon>
    </lineage>
</organism>
<keyword evidence="1" id="KW-0479">Metal-binding</keyword>
<gene>
    <name evidence="8" type="ORF">CSUI_000950</name>
</gene>
<dbReference type="GO" id="GO:0005634">
    <property type="term" value="C:nucleus"/>
    <property type="evidence" value="ECO:0007669"/>
    <property type="project" value="TreeGrafter"/>
</dbReference>
<feature type="compositionally biased region" description="Polar residues" evidence="5">
    <location>
        <begin position="51"/>
        <end position="68"/>
    </location>
</feature>
<keyword evidence="3" id="KW-0862">Zinc</keyword>
<dbReference type="EMBL" id="MIGC01000375">
    <property type="protein sequence ID" value="PHJ25192.1"/>
    <property type="molecule type" value="Genomic_DNA"/>
</dbReference>
<proteinExistence type="predicted"/>
<feature type="domain" description="SET" evidence="6">
    <location>
        <begin position="5"/>
        <end position="459"/>
    </location>
</feature>
<protein>
    <submittedName>
        <fullName evidence="8">Histone lysine set</fullName>
    </submittedName>
</protein>
<evidence type="ECO:0000259" key="7">
    <source>
        <dbReference type="PROSITE" id="PS50865"/>
    </source>
</evidence>
<keyword evidence="2 4" id="KW-0863">Zinc-finger</keyword>
<dbReference type="Pfam" id="PF00856">
    <property type="entry name" value="SET"/>
    <property type="match status" value="1"/>
</dbReference>
<dbReference type="VEuPathDB" id="ToxoDB:CSUI_000950"/>
<feature type="region of interest" description="Disordered" evidence="5">
    <location>
        <begin position="243"/>
        <end position="283"/>
    </location>
</feature>
<dbReference type="GeneID" id="94424367"/>
<evidence type="ECO:0000256" key="3">
    <source>
        <dbReference type="ARBA" id="ARBA00022833"/>
    </source>
</evidence>
<feature type="region of interest" description="Disordered" evidence="5">
    <location>
        <begin position="191"/>
        <end position="226"/>
    </location>
</feature>
<dbReference type="Pfam" id="PF01753">
    <property type="entry name" value="zf-MYND"/>
    <property type="match status" value="1"/>
</dbReference>
<evidence type="ECO:0000256" key="4">
    <source>
        <dbReference type="PROSITE-ProRule" id="PRU00134"/>
    </source>
</evidence>
<evidence type="ECO:0000313" key="8">
    <source>
        <dbReference type="EMBL" id="PHJ25192.1"/>
    </source>
</evidence>
<feature type="compositionally biased region" description="Basic and acidic residues" evidence="5">
    <location>
        <begin position="515"/>
        <end position="525"/>
    </location>
</feature>
<feature type="region of interest" description="Disordered" evidence="5">
    <location>
        <begin position="47"/>
        <end position="82"/>
    </location>
</feature>
<dbReference type="InterPro" id="IPR001214">
    <property type="entry name" value="SET_dom"/>
</dbReference>
<dbReference type="AlphaFoldDB" id="A0A2C6LE94"/>
<evidence type="ECO:0000313" key="9">
    <source>
        <dbReference type="Proteomes" id="UP000221165"/>
    </source>
</evidence>
<dbReference type="OrthoDB" id="333811at2759"/>
<dbReference type="InterPro" id="IPR046341">
    <property type="entry name" value="SET_dom_sf"/>
</dbReference>
<dbReference type="Proteomes" id="UP000221165">
    <property type="component" value="Unassembled WGS sequence"/>
</dbReference>
<dbReference type="Gene3D" id="1.10.220.160">
    <property type="match status" value="1"/>
</dbReference>
<evidence type="ECO:0000259" key="6">
    <source>
        <dbReference type="PROSITE" id="PS50280"/>
    </source>
</evidence>
<dbReference type="SUPFAM" id="SSF144232">
    <property type="entry name" value="HIT/MYND zinc finger-like"/>
    <property type="match status" value="1"/>
</dbReference>
<dbReference type="SUPFAM" id="SSF82199">
    <property type="entry name" value="SET domain"/>
    <property type="match status" value="1"/>
</dbReference>
<feature type="domain" description="MYND-type" evidence="7">
    <location>
        <begin position="89"/>
        <end position="154"/>
    </location>
</feature>
<dbReference type="PROSITE" id="PS50280">
    <property type="entry name" value="SET"/>
    <property type="match status" value="1"/>
</dbReference>
<dbReference type="Gene3D" id="2.170.270.10">
    <property type="entry name" value="SET domain"/>
    <property type="match status" value="1"/>
</dbReference>
<accession>A0A2C6LE94</accession>
<dbReference type="InterPro" id="IPR002893">
    <property type="entry name" value="Znf_MYND"/>
</dbReference>
<comment type="caution">
    <text evidence="8">The sequence shown here is derived from an EMBL/GenBank/DDBJ whole genome shotgun (WGS) entry which is preliminary data.</text>
</comment>
<dbReference type="Gene3D" id="6.10.140.2220">
    <property type="match status" value="1"/>
</dbReference>
<dbReference type="PROSITE" id="PS50865">
    <property type="entry name" value="ZF_MYND_2"/>
    <property type="match status" value="1"/>
</dbReference>
<feature type="region of interest" description="Disordered" evidence="5">
    <location>
        <begin position="508"/>
        <end position="553"/>
    </location>
</feature>
<reference evidence="8 9" key="1">
    <citation type="journal article" date="2017" name="Int. J. Parasitol.">
        <title>The genome of the protozoan parasite Cystoisospora suis and a reverse vaccinology approach to identify vaccine candidates.</title>
        <authorList>
            <person name="Palmieri N."/>
            <person name="Shrestha A."/>
            <person name="Ruttkowski B."/>
            <person name="Beck T."/>
            <person name="Vogl C."/>
            <person name="Tomley F."/>
            <person name="Blake D.P."/>
            <person name="Joachim A."/>
        </authorList>
    </citation>
    <scope>NUCLEOTIDE SEQUENCE [LARGE SCALE GENOMIC DNA]</scope>
    <source>
        <strain evidence="8 9">Wien I</strain>
    </source>
</reference>
<evidence type="ECO:0000256" key="1">
    <source>
        <dbReference type="ARBA" id="ARBA00022723"/>
    </source>
</evidence>
<dbReference type="PANTHER" id="PTHR12197:SF251">
    <property type="entry name" value="EG:BACR7C10.4 PROTEIN"/>
    <property type="match status" value="1"/>
</dbReference>
<evidence type="ECO:0000256" key="5">
    <source>
        <dbReference type="SAM" id="MobiDB-lite"/>
    </source>
</evidence>
<name>A0A2C6LE94_9APIC</name>
<sequence>MNLPSFLEVRDTGGTKGRGVFARKLIPSGTVVLSAAHPVVFVPREDPTCPGVSSASPEATLKSSSRLSLSDAPGRRSALKHSALRPTPCARCLQPVDHDILRHASGGQARPTQSSDSNAHSRSGTALRCSRCKCTYYCSAACQRAAWSEHKTECEIFKELFEWSGGFFPTPMQRLVIKCLLHGIDLSSYTAGPDSSLDARPSSPSAEVATSRLRESPGESSEDSLSRCDKACSISGKAVGDTSTYPEGEALTNEVDGSTAVASTSSIEDCTEEEPTSDGQRQCADAKADLGGTVTTAFRQTSCVCWDQDGGGVPLPEVMAQLHEEMTAFAAVFRTAVGRVVASKDACSHAGSSTLPLFAEKLNALPQDELMVILLKLSRNVFSILSGEAPRGCNSGGSCVCCLANSVCGQGLYGPPVCYVNHRCDYNLRAIFGGSCRASLRLISVRDIVPGEEVCVSYVPRTQCSRDRRRQLLRDYGFLCCCPLCCSCPGNSHDAAAIPRTAYLEEPGISAPRNAPREKAGDKQHGSVGARKTPTSELGDETHRKSNQRRSRVGGNGLPLCQAFDAQLVGLFCSSPACRALNHSSEANALSALEDAFKFAVDESLKARSIARDQDSQSTSCSETEEGTEASRIRVCDDAYGKEIRLGLPVLGAQNNAGYPCGLSVSAMKPGRVPLTCMQCKAVLGGDHQQALAGAVASLPKLAQGLASSAGVPALASIRLFFSAYQVVFAHTHPGNLMLLNIRARLLPVVLGEPALYVPWTLLLVQHQAHAAGAIHGAASPEAAEELETAGRLLLFVGQGQEAEAERAWHIWNHHPRAGTGQASKNDRCTNGSARMRTKVLRCSFECLRRAYSVHCLFYGGSAARSRAVEELICQCSRELGEYGETVPELRDGP</sequence>
<evidence type="ECO:0000256" key="2">
    <source>
        <dbReference type="ARBA" id="ARBA00022771"/>
    </source>
</evidence>
<dbReference type="PANTHER" id="PTHR12197">
    <property type="entry name" value="HISTONE-LYSINE N-METHYLTRANSFERASE SMYD"/>
    <property type="match status" value="1"/>
</dbReference>
<dbReference type="InterPro" id="IPR050869">
    <property type="entry name" value="H3K4_H4K5_MeTrfase"/>
</dbReference>
<dbReference type="GO" id="GO:0008270">
    <property type="term" value="F:zinc ion binding"/>
    <property type="evidence" value="ECO:0007669"/>
    <property type="project" value="UniProtKB-KW"/>
</dbReference>